<dbReference type="EMBL" id="CP031598">
    <property type="protein sequence ID" value="QEW28470.1"/>
    <property type="molecule type" value="Genomic_DNA"/>
</dbReference>
<sequence>MIFRALGVLGVVCGVATASVAADIETDMTEPMREMGCTVRLTGEIAEGDLDRLRSVLQQNFGEGILPDHPDFREIVFRNLSPAVDYGDFFFTHRLCLNSPGGSVAEAKKIVQYMRADARAALGGVPTAVARGDRCEGACALVFLAGRFLRFENTPAYENRPNALLHPEGVLGLQAPLPVRPEGSVDDSQLAAWVQGAADSVAWLTQAVAEKTLFLTSDGVAQMIGAVAPGMARVETVGDAVRWGIEVEPTQLSFGGYDPDRETFLNAVCRNAALGLGDAADLEAGPESMTFEAAGEDHVGTTGGFVDALSGREYSCLVETFSWQDFSSLMDMRAGEGNPHTRGLELTRLRYAGTAPRVIFRAVDPCQDCDLMAELPDIAAYPPDTPLAVLSPPVN</sequence>
<evidence type="ECO:0008006" key="6">
    <source>
        <dbReference type="Google" id="ProtNLM"/>
    </source>
</evidence>
<dbReference type="PATRIC" id="fig|540747.5.peg.1493"/>
<proteinExistence type="predicted"/>
<evidence type="ECO:0000313" key="3">
    <source>
        <dbReference type="EMBL" id="QEW28470.1"/>
    </source>
</evidence>
<dbReference type="AlphaFoldDB" id="A0A0T5P5J1"/>
<evidence type="ECO:0000313" key="5">
    <source>
        <dbReference type="Proteomes" id="UP000325785"/>
    </source>
</evidence>
<dbReference type="STRING" id="540747.SAMN04488031_10585"/>
<evidence type="ECO:0000313" key="2">
    <source>
        <dbReference type="EMBL" id="KRS16364.1"/>
    </source>
</evidence>
<name>A0A0T5P5J1_9RHOB</name>
<reference evidence="3 5" key="2">
    <citation type="submission" date="2018-08" db="EMBL/GenBank/DDBJ databases">
        <title>Genetic Globetrotter - A new plasmid hitch-hiking vast phylogenetic and geographic distances.</title>
        <authorList>
            <person name="Vollmers J."/>
            <person name="Petersen J."/>
        </authorList>
    </citation>
    <scope>NUCLEOTIDE SEQUENCE [LARGE SCALE GENOMIC DNA]</scope>
    <source>
        <strain evidence="3 5">DSM 26383</strain>
    </source>
</reference>
<keyword evidence="1" id="KW-0732">Signal</keyword>
<dbReference type="KEGG" id="rid:RIdsm_04301"/>
<dbReference type="Proteomes" id="UP000325785">
    <property type="component" value="Chromosome"/>
</dbReference>
<dbReference type="Proteomes" id="UP000051401">
    <property type="component" value="Unassembled WGS sequence"/>
</dbReference>
<dbReference type="InterPro" id="IPR029045">
    <property type="entry name" value="ClpP/crotonase-like_dom_sf"/>
</dbReference>
<gene>
    <name evidence="3" type="ORF">RIdsm_04301</name>
    <name evidence="2" type="ORF">XM52_18700</name>
</gene>
<evidence type="ECO:0000256" key="1">
    <source>
        <dbReference type="SAM" id="SignalP"/>
    </source>
</evidence>
<accession>A0A0T5P5J1</accession>
<dbReference type="EMBL" id="LAXI01000014">
    <property type="protein sequence ID" value="KRS16364.1"/>
    <property type="molecule type" value="Genomic_DNA"/>
</dbReference>
<keyword evidence="4" id="KW-1185">Reference proteome</keyword>
<protein>
    <recommendedName>
        <fullName evidence="6">Lipoprotein</fullName>
    </recommendedName>
</protein>
<feature type="signal peptide" evidence="1">
    <location>
        <begin position="1"/>
        <end position="21"/>
    </location>
</feature>
<feature type="chain" id="PRO_5010437395" description="Lipoprotein" evidence="1">
    <location>
        <begin position="22"/>
        <end position="395"/>
    </location>
</feature>
<evidence type="ECO:0000313" key="4">
    <source>
        <dbReference type="Proteomes" id="UP000051401"/>
    </source>
</evidence>
<reference evidence="2 4" key="1">
    <citation type="submission" date="2015-04" db="EMBL/GenBank/DDBJ databases">
        <title>The draft genome sequence of Roseovarius indicus B108T.</title>
        <authorList>
            <person name="Li G."/>
            <person name="Lai Q."/>
            <person name="Shao Z."/>
            <person name="Yan P."/>
        </authorList>
    </citation>
    <scope>NUCLEOTIDE SEQUENCE [LARGE SCALE GENOMIC DNA]</scope>
    <source>
        <strain evidence="2 4">B108</strain>
    </source>
</reference>
<dbReference type="SUPFAM" id="SSF52096">
    <property type="entry name" value="ClpP/crotonase"/>
    <property type="match status" value="1"/>
</dbReference>
<organism evidence="2 4">
    <name type="scientific">Roseovarius indicus</name>
    <dbReference type="NCBI Taxonomy" id="540747"/>
    <lineage>
        <taxon>Bacteria</taxon>
        <taxon>Pseudomonadati</taxon>
        <taxon>Pseudomonadota</taxon>
        <taxon>Alphaproteobacteria</taxon>
        <taxon>Rhodobacterales</taxon>
        <taxon>Roseobacteraceae</taxon>
        <taxon>Roseovarius</taxon>
    </lineage>
</organism>